<feature type="transmembrane region" description="Helical" evidence="6">
    <location>
        <begin position="44"/>
        <end position="65"/>
    </location>
</feature>
<keyword evidence="6" id="KW-0997">Cell inner membrane</keyword>
<dbReference type="InterPro" id="IPR008457">
    <property type="entry name" value="Cu-R_CopD_dom"/>
</dbReference>
<dbReference type="Proteomes" id="UP000805841">
    <property type="component" value="Unassembled WGS sequence"/>
</dbReference>
<organism evidence="8 9">
    <name type="scientific">Pseudomonas typographi</name>
    <dbReference type="NCBI Taxonomy" id="2715964"/>
    <lineage>
        <taxon>Bacteria</taxon>
        <taxon>Pseudomonadati</taxon>
        <taxon>Pseudomonadota</taxon>
        <taxon>Gammaproteobacteria</taxon>
        <taxon>Pseudomonadales</taxon>
        <taxon>Pseudomonadaceae</taxon>
        <taxon>Pseudomonas</taxon>
    </lineage>
</organism>
<feature type="transmembrane region" description="Helical" evidence="6">
    <location>
        <begin position="182"/>
        <end position="205"/>
    </location>
</feature>
<evidence type="ECO:0000256" key="3">
    <source>
        <dbReference type="ARBA" id="ARBA00022692"/>
    </source>
</evidence>
<comment type="caution">
    <text evidence="8">The sequence shown here is derived from an EMBL/GenBank/DDBJ whole genome shotgun (WGS) entry which is preliminary data.</text>
</comment>
<dbReference type="PANTHER" id="PTHR34820">
    <property type="entry name" value="INNER MEMBRANE PROTEIN YEBZ"/>
    <property type="match status" value="1"/>
</dbReference>
<dbReference type="PANTHER" id="PTHR34820:SF4">
    <property type="entry name" value="INNER MEMBRANE PROTEIN YEBZ"/>
    <property type="match status" value="1"/>
</dbReference>
<keyword evidence="4 6" id="KW-1133">Transmembrane helix</keyword>
<accession>A0ABR7Z845</accession>
<feature type="transmembrane region" description="Helical" evidence="6">
    <location>
        <begin position="6"/>
        <end position="24"/>
    </location>
</feature>
<evidence type="ECO:0000259" key="7">
    <source>
        <dbReference type="Pfam" id="PF05425"/>
    </source>
</evidence>
<dbReference type="InterPro" id="IPR032694">
    <property type="entry name" value="CopC/D"/>
</dbReference>
<sequence length="284" mass="30018">MRLLVLFRLIHFFCLMVLFGVAVFRPLLIEAKAVMALRRAMDPFLCLVALFALLSGIGWLLAGAAQMAGSWPAGVAPATLRKVLLATFFGNVWSVHLVLCLVQLVYWRIPGWRSHTPALALATLTLGTLAPVGHAAMFSGVAGGLLVLNQLLHLLATGAWLGALLLMLCTRFMKQGIVFEQVVFSFSRYGTALVVVILLTGVANVRAITGQFVPSGSAYAAVLATKAVLVVAMLALALYNRTQAARPVPHGLALSVGAEWLCGVAALAAVALLGTLAPVPWAAL</sequence>
<feature type="transmembrane region" description="Helical" evidence="6">
    <location>
        <begin position="260"/>
        <end position="283"/>
    </location>
</feature>
<dbReference type="RefSeq" id="WP_190425491.1">
    <property type="nucleotide sequence ID" value="NZ_JAAOCA010000040.1"/>
</dbReference>
<evidence type="ECO:0000256" key="6">
    <source>
        <dbReference type="RuleBase" id="RU369037"/>
    </source>
</evidence>
<comment type="similarity">
    <text evidence="6">Belongs to the CopD family.</text>
</comment>
<keyword evidence="3 6" id="KW-0812">Transmembrane</keyword>
<evidence type="ECO:0000313" key="8">
    <source>
        <dbReference type="EMBL" id="MBD1601714.1"/>
    </source>
</evidence>
<feature type="transmembrane region" description="Helical" evidence="6">
    <location>
        <begin position="151"/>
        <end position="170"/>
    </location>
</feature>
<evidence type="ECO:0000256" key="4">
    <source>
        <dbReference type="ARBA" id="ARBA00022989"/>
    </source>
</evidence>
<feature type="transmembrane region" description="Helical" evidence="6">
    <location>
        <begin position="85"/>
        <end position="107"/>
    </location>
</feature>
<evidence type="ECO:0000313" key="9">
    <source>
        <dbReference type="Proteomes" id="UP000805841"/>
    </source>
</evidence>
<keyword evidence="5 6" id="KW-0472">Membrane</keyword>
<reference evidence="8 9" key="1">
    <citation type="journal article" date="2020" name="Insects">
        <title>Bacteria Belonging to Pseudomonas typographi sp. nov. from the Bark Beetle Ips typographus Have Genomic Potential to Aid in the Host Ecology.</title>
        <authorList>
            <person name="Peral-Aranega E."/>
            <person name="Saati-Santamaria Z."/>
            <person name="Kolarik M."/>
            <person name="Rivas R."/>
            <person name="Garcia-Fraile P."/>
        </authorList>
    </citation>
    <scope>NUCLEOTIDE SEQUENCE [LARGE SCALE GENOMIC DNA]</scope>
    <source>
        <strain evidence="8 9">CA3A</strain>
    </source>
</reference>
<keyword evidence="2 6" id="KW-1003">Cell membrane</keyword>
<protein>
    <recommendedName>
        <fullName evidence="6">Copper resistance protein D</fullName>
    </recommendedName>
</protein>
<dbReference type="Pfam" id="PF05425">
    <property type="entry name" value="CopD"/>
    <property type="match status" value="1"/>
</dbReference>
<comment type="function">
    <text evidence="6">Involved in copper resistance.</text>
</comment>
<name>A0ABR7Z845_9PSED</name>
<comment type="subcellular location">
    <subcellularLocation>
        <location evidence="6">Cell inner membrane</location>
        <topology evidence="6">Multi-pass membrane protein</topology>
    </subcellularLocation>
    <subcellularLocation>
        <location evidence="1">Cell membrane</location>
        <topology evidence="1">Multi-pass membrane protein</topology>
    </subcellularLocation>
</comment>
<proteinExistence type="inferred from homology"/>
<feature type="transmembrane region" description="Helical" evidence="6">
    <location>
        <begin position="119"/>
        <end position="145"/>
    </location>
</feature>
<feature type="domain" description="Copper resistance protein D" evidence="7">
    <location>
        <begin position="182"/>
        <end position="273"/>
    </location>
</feature>
<evidence type="ECO:0000256" key="1">
    <source>
        <dbReference type="ARBA" id="ARBA00004651"/>
    </source>
</evidence>
<evidence type="ECO:0000256" key="2">
    <source>
        <dbReference type="ARBA" id="ARBA00022475"/>
    </source>
</evidence>
<dbReference type="EMBL" id="JAAOCA010000040">
    <property type="protein sequence ID" value="MBD1601714.1"/>
    <property type="molecule type" value="Genomic_DNA"/>
</dbReference>
<evidence type="ECO:0000256" key="5">
    <source>
        <dbReference type="ARBA" id="ARBA00023136"/>
    </source>
</evidence>
<keyword evidence="6" id="KW-0186">Copper</keyword>
<keyword evidence="9" id="KW-1185">Reference proteome</keyword>
<gene>
    <name evidence="8" type="ORF">HAQ05_23845</name>
</gene>
<feature type="transmembrane region" description="Helical" evidence="6">
    <location>
        <begin position="217"/>
        <end position="239"/>
    </location>
</feature>